<dbReference type="Pfam" id="PF00009">
    <property type="entry name" value="GTP_EFTU"/>
    <property type="match status" value="1"/>
</dbReference>
<dbReference type="InterPro" id="IPR031157">
    <property type="entry name" value="G_TR_CS"/>
</dbReference>
<dbReference type="InterPro" id="IPR005517">
    <property type="entry name" value="Transl_elong_EFG/EF2_IV"/>
</dbReference>
<dbReference type="Gene3D" id="2.40.30.10">
    <property type="entry name" value="Translation factors"/>
    <property type="match status" value="1"/>
</dbReference>
<dbReference type="SUPFAM" id="SSF54211">
    <property type="entry name" value="Ribosomal protein S5 domain 2-like"/>
    <property type="match status" value="1"/>
</dbReference>
<sequence length="746" mass="83713">MQLLFRNIKWSSGIYRAIRNSSSDSIKTSRLRNIGIIAHVDAGKTTVTERLLFLSGATRYVGNVDSGNTVTDFLEMERERGITIQSAVVTFNWQNHDISLIDTPGHVDFTMEVERSVRVLDGAVTVIDSSAGVQAQTFTVWRQAKHFGVPAIFFLNKMDKAGSNLERNIDSIEHKLGVKVLPVVMPHYKDGHLHKLINLLDCSQLVLDNNKEQWTAIEKKSSVFDEYLRQKETLCYGISEFDPGFMDNFLNKHEGDVTKIYDEDIRAALRKITIDRKAATLSCGTALRSTQSVRPLLDQIIHFLPSPEEQHPEIIKLMGQKFSGLLFKITHNKRKNRNSYIRIYSGSLKTNSSIFNTNQSRVEGPLKLFKPWGEELEPCSQVNEGEIVVATGLVHSITGDTLLQSEQVASEIGENLRGRLNAYGDLGESPLHIKKHISEYPVFSGIDAPEPVFFCSVEPPDTKSTHDFERALQNLCKEDPSLRVRVDNETDQTIIETMGELHMEVVKHKLVSEYGLNVFVGPLQVAYKEILKTPSITQSAKIQEPLDEKRVQWVEMEMFIQYKTDVGKFKLKFDLGPECHFIRPDWQKALSEGCQNALHNGPLIGYPVHNVEITIKNLVASGGKINSALLSACAHKCLMDAFAKAEMTIAEPVMAFEITLPMGESSQQILSELTRHRAAITNNATLADESHKIEGRIPLSECLHLSRSIRVLSSGHASLNMELEGYELLSEHERDTLIGRIKAGRA</sequence>
<dbReference type="Gene3D" id="3.30.70.870">
    <property type="entry name" value="Elongation Factor G (Translational Gtpase), domain 3"/>
    <property type="match status" value="1"/>
</dbReference>
<dbReference type="GO" id="GO:0005525">
    <property type="term" value="F:GTP binding"/>
    <property type="evidence" value="ECO:0007669"/>
    <property type="project" value="UniProtKB-KW"/>
</dbReference>
<dbReference type="InterPro" id="IPR009022">
    <property type="entry name" value="EFG_III"/>
</dbReference>
<dbReference type="InterPro" id="IPR027417">
    <property type="entry name" value="P-loop_NTPase"/>
</dbReference>
<dbReference type="SUPFAM" id="SSF50447">
    <property type="entry name" value="Translation proteins"/>
    <property type="match status" value="1"/>
</dbReference>
<keyword evidence="4" id="KW-0342">GTP-binding</keyword>
<dbReference type="PROSITE" id="PS00301">
    <property type="entry name" value="G_TR_1"/>
    <property type="match status" value="1"/>
</dbReference>
<dbReference type="NCBIfam" id="TIGR00231">
    <property type="entry name" value="small_GTP"/>
    <property type="match status" value="1"/>
</dbReference>
<accession>A0A2A2J894</accession>
<dbReference type="GO" id="GO:0032790">
    <property type="term" value="P:ribosome disassembly"/>
    <property type="evidence" value="ECO:0007669"/>
    <property type="project" value="TreeGrafter"/>
</dbReference>
<proteinExistence type="predicted"/>
<dbReference type="InterPro" id="IPR005225">
    <property type="entry name" value="Small_GTP-bd"/>
</dbReference>
<dbReference type="PROSITE" id="PS51722">
    <property type="entry name" value="G_TR_2"/>
    <property type="match status" value="1"/>
</dbReference>
<dbReference type="PANTHER" id="PTHR43261:SF1">
    <property type="entry name" value="RIBOSOME-RELEASING FACTOR 2, MITOCHONDRIAL"/>
    <property type="match status" value="1"/>
</dbReference>
<evidence type="ECO:0000256" key="4">
    <source>
        <dbReference type="ARBA" id="ARBA00023134"/>
    </source>
</evidence>
<dbReference type="InterPro" id="IPR035647">
    <property type="entry name" value="EFG_III/V"/>
</dbReference>
<dbReference type="SMART" id="SM00889">
    <property type="entry name" value="EFG_IV"/>
    <property type="match status" value="1"/>
</dbReference>
<dbReference type="Proteomes" id="UP000218231">
    <property type="component" value="Unassembled WGS sequence"/>
</dbReference>
<evidence type="ECO:0000256" key="1">
    <source>
        <dbReference type="ARBA" id="ARBA00022741"/>
    </source>
</evidence>
<feature type="domain" description="Tr-type G" evidence="5">
    <location>
        <begin position="29"/>
        <end position="308"/>
    </location>
</feature>
<dbReference type="InterPro" id="IPR009000">
    <property type="entry name" value="Transl_B-barrel_sf"/>
</dbReference>
<dbReference type="GO" id="GO:0005759">
    <property type="term" value="C:mitochondrial matrix"/>
    <property type="evidence" value="ECO:0007669"/>
    <property type="project" value="UniProtKB-ARBA"/>
</dbReference>
<dbReference type="FunFam" id="3.40.50.300:FF:000514">
    <property type="entry name" value="Ribosome-releasing factor 2, mitochondrial"/>
    <property type="match status" value="1"/>
</dbReference>
<dbReference type="PANTHER" id="PTHR43261">
    <property type="entry name" value="TRANSLATION ELONGATION FACTOR G-RELATED"/>
    <property type="match status" value="1"/>
</dbReference>
<keyword evidence="7" id="KW-1185">Reference proteome</keyword>
<protein>
    <recommendedName>
        <fullName evidence="5">Tr-type G domain-containing protein</fullName>
    </recommendedName>
</protein>
<dbReference type="AlphaFoldDB" id="A0A2A2J894"/>
<dbReference type="PRINTS" id="PR00315">
    <property type="entry name" value="ELONGATNFCT"/>
</dbReference>
<gene>
    <name evidence="6" type="ORF">WR25_08819</name>
</gene>
<dbReference type="InterPro" id="IPR014721">
    <property type="entry name" value="Ribsml_uS5_D2-typ_fold_subgr"/>
</dbReference>
<keyword evidence="2" id="KW-0648">Protein biosynthesis</keyword>
<dbReference type="Gene3D" id="3.30.70.240">
    <property type="match status" value="1"/>
</dbReference>
<dbReference type="InterPro" id="IPR000795">
    <property type="entry name" value="T_Tr_GTP-bd_dom"/>
</dbReference>
<dbReference type="SUPFAM" id="SSF52540">
    <property type="entry name" value="P-loop containing nucleoside triphosphate hydrolases"/>
    <property type="match status" value="1"/>
</dbReference>
<dbReference type="STRING" id="2018661.A0A2A2J894"/>
<evidence type="ECO:0000313" key="6">
    <source>
        <dbReference type="EMBL" id="PAV57834.1"/>
    </source>
</evidence>
<dbReference type="Gene3D" id="3.40.50.300">
    <property type="entry name" value="P-loop containing nucleotide triphosphate hydrolases"/>
    <property type="match status" value="1"/>
</dbReference>
<evidence type="ECO:0000313" key="7">
    <source>
        <dbReference type="Proteomes" id="UP000218231"/>
    </source>
</evidence>
<dbReference type="Gene3D" id="3.30.230.10">
    <property type="match status" value="1"/>
</dbReference>
<dbReference type="InterPro" id="IPR041095">
    <property type="entry name" value="EFG_II"/>
</dbReference>
<evidence type="ECO:0000259" key="5">
    <source>
        <dbReference type="PROSITE" id="PS51722"/>
    </source>
</evidence>
<dbReference type="GO" id="GO:0003924">
    <property type="term" value="F:GTPase activity"/>
    <property type="evidence" value="ECO:0007669"/>
    <property type="project" value="InterPro"/>
</dbReference>
<dbReference type="InterPro" id="IPR020568">
    <property type="entry name" value="Ribosomal_Su5_D2-typ_SF"/>
</dbReference>
<keyword evidence="1" id="KW-0547">Nucleotide-binding</keyword>
<comment type="caution">
    <text evidence="6">The sequence shown here is derived from an EMBL/GenBank/DDBJ whole genome shotgun (WGS) entry which is preliminary data.</text>
</comment>
<dbReference type="SMART" id="SM00838">
    <property type="entry name" value="EFG_C"/>
    <property type="match status" value="1"/>
</dbReference>
<keyword evidence="3" id="KW-0496">Mitochondrion</keyword>
<dbReference type="EMBL" id="LIAE01010618">
    <property type="protein sequence ID" value="PAV57834.1"/>
    <property type="molecule type" value="Genomic_DNA"/>
</dbReference>
<evidence type="ECO:0000256" key="2">
    <source>
        <dbReference type="ARBA" id="ARBA00022917"/>
    </source>
</evidence>
<dbReference type="Pfam" id="PF00679">
    <property type="entry name" value="EFG_C"/>
    <property type="match status" value="1"/>
</dbReference>
<dbReference type="SUPFAM" id="SSF54980">
    <property type="entry name" value="EF-G C-terminal domain-like"/>
    <property type="match status" value="2"/>
</dbReference>
<organism evidence="6 7">
    <name type="scientific">Diploscapter pachys</name>
    <dbReference type="NCBI Taxonomy" id="2018661"/>
    <lineage>
        <taxon>Eukaryota</taxon>
        <taxon>Metazoa</taxon>
        <taxon>Ecdysozoa</taxon>
        <taxon>Nematoda</taxon>
        <taxon>Chromadorea</taxon>
        <taxon>Rhabditida</taxon>
        <taxon>Rhabditina</taxon>
        <taxon>Rhabditomorpha</taxon>
        <taxon>Rhabditoidea</taxon>
        <taxon>Rhabditidae</taxon>
        <taxon>Diploscapter</taxon>
    </lineage>
</organism>
<dbReference type="GO" id="GO:0032543">
    <property type="term" value="P:mitochondrial translation"/>
    <property type="evidence" value="ECO:0007669"/>
    <property type="project" value="TreeGrafter"/>
</dbReference>
<name>A0A2A2J894_9BILA</name>
<dbReference type="Pfam" id="PF14492">
    <property type="entry name" value="EFG_III"/>
    <property type="match status" value="1"/>
</dbReference>
<dbReference type="CDD" id="cd16262">
    <property type="entry name" value="EFG_III"/>
    <property type="match status" value="1"/>
</dbReference>
<dbReference type="InterPro" id="IPR000640">
    <property type="entry name" value="EFG_V-like"/>
</dbReference>
<evidence type="ECO:0000256" key="3">
    <source>
        <dbReference type="ARBA" id="ARBA00023128"/>
    </source>
</evidence>
<dbReference type="OrthoDB" id="198619at2759"/>
<reference evidence="6 7" key="1">
    <citation type="journal article" date="2017" name="Curr. Biol.">
        <title>Genome architecture and evolution of a unichromosomal asexual nematode.</title>
        <authorList>
            <person name="Fradin H."/>
            <person name="Zegar C."/>
            <person name="Gutwein M."/>
            <person name="Lucas J."/>
            <person name="Kovtun M."/>
            <person name="Corcoran D."/>
            <person name="Baugh L.R."/>
            <person name="Kiontke K."/>
            <person name="Gunsalus K."/>
            <person name="Fitch D.H."/>
            <person name="Piano F."/>
        </authorList>
    </citation>
    <scope>NUCLEOTIDE SEQUENCE [LARGE SCALE GENOMIC DNA]</scope>
    <source>
        <strain evidence="6">PF1309</strain>
    </source>
</reference>